<gene>
    <name evidence="2" type="ORF">HNR50_000002</name>
</gene>
<dbReference type="RefSeq" id="WP_184742140.1">
    <property type="nucleotide sequence ID" value="NZ_JACHGJ010000001.1"/>
</dbReference>
<keyword evidence="3" id="KW-1185">Reference proteome</keyword>
<name>A0A841R5S0_9SPIO</name>
<dbReference type="AlphaFoldDB" id="A0A841R5S0"/>
<dbReference type="SUPFAM" id="SSF51735">
    <property type="entry name" value="NAD(P)-binding Rossmann-fold domains"/>
    <property type="match status" value="1"/>
</dbReference>
<accession>A0A841R5S0</accession>
<dbReference type="GO" id="GO:0006813">
    <property type="term" value="P:potassium ion transport"/>
    <property type="evidence" value="ECO:0007669"/>
    <property type="project" value="InterPro"/>
</dbReference>
<dbReference type="SUPFAM" id="SSF116726">
    <property type="entry name" value="TrkA C-terminal domain-like"/>
    <property type="match status" value="1"/>
</dbReference>
<reference evidence="2 3" key="1">
    <citation type="submission" date="2020-08" db="EMBL/GenBank/DDBJ databases">
        <title>Genomic Encyclopedia of Type Strains, Phase IV (KMG-IV): sequencing the most valuable type-strain genomes for metagenomic binning, comparative biology and taxonomic classification.</title>
        <authorList>
            <person name="Goeker M."/>
        </authorList>
    </citation>
    <scope>NUCLEOTIDE SEQUENCE [LARGE SCALE GENOMIC DNA]</scope>
    <source>
        <strain evidence="2 3">DSM 2461</strain>
    </source>
</reference>
<proteinExistence type="predicted"/>
<dbReference type="InterPro" id="IPR006037">
    <property type="entry name" value="RCK_C"/>
</dbReference>
<dbReference type="Pfam" id="PF02080">
    <property type="entry name" value="TrkA_C"/>
    <property type="match status" value="1"/>
</dbReference>
<comment type="caution">
    <text evidence="2">The sequence shown here is derived from an EMBL/GenBank/DDBJ whole genome shotgun (WGS) entry which is preliminary data.</text>
</comment>
<feature type="domain" description="RCK C-terminal" evidence="1">
    <location>
        <begin position="136"/>
        <end position="220"/>
    </location>
</feature>
<dbReference type="InterPro" id="IPR036291">
    <property type="entry name" value="NAD(P)-bd_dom_sf"/>
</dbReference>
<dbReference type="InterPro" id="IPR036721">
    <property type="entry name" value="RCK_C_sf"/>
</dbReference>
<organism evidence="2 3">
    <name type="scientific">Spirochaeta isovalerica</name>
    <dbReference type="NCBI Taxonomy" id="150"/>
    <lineage>
        <taxon>Bacteria</taxon>
        <taxon>Pseudomonadati</taxon>
        <taxon>Spirochaetota</taxon>
        <taxon>Spirochaetia</taxon>
        <taxon>Spirochaetales</taxon>
        <taxon>Spirochaetaceae</taxon>
        <taxon>Spirochaeta</taxon>
    </lineage>
</organism>
<dbReference type="Proteomes" id="UP000587760">
    <property type="component" value="Unassembled WGS sequence"/>
</dbReference>
<sequence length="237" mass="26258">MKQFAIIGVSTFGKRVLDELVEVDCEVILIDKRSELIDLYKDSVTSAYIADVLNEETINKLIPVDIDAVIVDLGDNIEASILVTKYLKNKNIKNIVVKAETDQHGEILTIVGADHVVFPYREAAIRVIPMLVSSLLFNYMAIGNGLVMAEIRVPDVFIGQSLIEANIRATKGINVVAIRNEETGGSFDFFSPEVRLQVGDVLLVVGKEENVVSFAEADLPERKKGIGSFFKFIFPRK</sequence>
<dbReference type="Gene3D" id="3.40.50.720">
    <property type="entry name" value="NAD(P)-binding Rossmann-like Domain"/>
    <property type="match status" value="1"/>
</dbReference>
<evidence type="ECO:0000313" key="2">
    <source>
        <dbReference type="EMBL" id="MBB6478369.1"/>
    </source>
</evidence>
<protein>
    <submittedName>
        <fullName evidence="2">Trk system potassium uptake protein TrkA</fullName>
    </submittedName>
</protein>
<evidence type="ECO:0000259" key="1">
    <source>
        <dbReference type="PROSITE" id="PS51202"/>
    </source>
</evidence>
<dbReference type="PROSITE" id="PS51202">
    <property type="entry name" value="RCK_C"/>
    <property type="match status" value="1"/>
</dbReference>
<dbReference type="InterPro" id="IPR050721">
    <property type="entry name" value="Trk_Ktr_HKT_K-transport"/>
</dbReference>
<dbReference type="Gene3D" id="3.30.70.1450">
    <property type="entry name" value="Regulator of K+ conductance, C-terminal domain"/>
    <property type="match status" value="1"/>
</dbReference>
<dbReference type="GO" id="GO:0008324">
    <property type="term" value="F:monoatomic cation transmembrane transporter activity"/>
    <property type="evidence" value="ECO:0007669"/>
    <property type="project" value="InterPro"/>
</dbReference>
<dbReference type="Pfam" id="PF02254">
    <property type="entry name" value="TrkA_N"/>
    <property type="match status" value="1"/>
</dbReference>
<dbReference type="InterPro" id="IPR003148">
    <property type="entry name" value="RCK_N"/>
</dbReference>
<dbReference type="EMBL" id="JACHGJ010000001">
    <property type="protein sequence ID" value="MBB6478369.1"/>
    <property type="molecule type" value="Genomic_DNA"/>
</dbReference>
<dbReference type="PANTHER" id="PTHR43833">
    <property type="entry name" value="POTASSIUM CHANNEL PROTEIN 2-RELATED-RELATED"/>
    <property type="match status" value="1"/>
</dbReference>
<evidence type="ECO:0000313" key="3">
    <source>
        <dbReference type="Proteomes" id="UP000587760"/>
    </source>
</evidence>
<dbReference type="PANTHER" id="PTHR43833:SF7">
    <property type="entry name" value="KTR SYSTEM POTASSIUM UPTAKE PROTEIN C"/>
    <property type="match status" value="1"/>
</dbReference>